<proteinExistence type="predicted"/>
<keyword evidence="2" id="KW-0150">Chloroplast</keyword>
<keyword evidence="1" id="KW-1133">Transmembrane helix</keyword>
<geneLocation type="chloroplast" evidence="2"/>
<accession>A0A386AZ08</accession>
<feature type="transmembrane region" description="Helical" evidence="1">
    <location>
        <begin position="69"/>
        <end position="90"/>
    </location>
</feature>
<reference evidence="2" key="2">
    <citation type="journal article" date="2019" name="Mol. Phylogenet. Evol.">
        <title>Reassessment of the classification of bryopsidales (chlorophyta) based on chloroplast phylogenomic analyses.</title>
        <authorList>
            <person name="Cremen M.C."/>
            <person name="Leliaert F."/>
            <person name="West J."/>
            <person name="Lam D.W."/>
            <person name="Shimada S."/>
            <person name="Lopez-Bautista J.M."/>
            <person name="Verbruggen H."/>
        </authorList>
    </citation>
    <scope>NUCLEOTIDE SEQUENCE</scope>
</reference>
<gene>
    <name evidence="2" type="primary">orf112</name>
</gene>
<keyword evidence="2" id="KW-0934">Plastid</keyword>
<dbReference type="AlphaFoldDB" id="A0A386AZ08"/>
<protein>
    <submittedName>
        <fullName evidence="2">Uncharacterized protein</fullName>
    </submittedName>
</protein>
<reference evidence="2" key="1">
    <citation type="submission" date="2018-07" db="EMBL/GenBank/DDBJ databases">
        <authorList>
            <person name="Quirk P.G."/>
            <person name="Krulwich T.A."/>
        </authorList>
    </citation>
    <scope>NUCLEOTIDE SEQUENCE</scope>
</reference>
<name>A0A386AZ08_9CHLO</name>
<evidence type="ECO:0000256" key="1">
    <source>
        <dbReference type="SAM" id="Phobius"/>
    </source>
</evidence>
<sequence length="112" mass="13474">MLLLTLNQNFWKNQKIYKLKKYQFLKLLLLYKQKFYLMKIYRNPEPRFLKKVFETSRVYLLILTTGTKFINLIPIGCYLVGTIMVFAVYLTQPTSLEDNLLFFVNGSQNHFF</sequence>
<keyword evidence="1" id="KW-0812">Transmembrane</keyword>
<keyword evidence="1" id="KW-0472">Membrane</keyword>
<organism evidence="2">
    <name type="scientific">Halimeda minima</name>
    <dbReference type="NCBI Taxonomy" id="170427"/>
    <lineage>
        <taxon>Eukaryota</taxon>
        <taxon>Viridiplantae</taxon>
        <taxon>Chlorophyta</taxon>
        <taxon>core chlorophytes</taxon>
        <taxon>Ulvophyceae</taxon>
        <taxon>TCBD clade</taxon>
        <taxon>Bryopsidales</taxon>
        <taxon>Halimedineae</taxon>
        <taxon>Halimedaceae</taxon>
        <taxon>Halimedeae</taxon>
        <taxon>Halimeda</taxon>
    </lineage>
</organism>
<dbReference type="EMBL" id="MH591101">
    <property type="protein sequence ID" value="AYC64675.1"/>
    <property type="molecule type" value="Genomic_DNA"/>
</dbReference>
<evidence type="ECO:0000313" key="2">
    <source>
        <dbReference type="EMBL" id="AYC64675.1"/>
    </source>
</evidence>